<feature type="compositionally biased region" description="Basic residues" evidence="1">
    <location>
        <begin position="112"/>
        <end position="132"/>
    </location>
</feature>
<feature type="compositionally biased region" description="Basic and acidic residues" evidence="1">
    <location>
        <begin position="8"/>
        <end position="52"/>
    </location>
</feature>
<feature type="region of interest" description="Disordered" evidence="1">
    <location>
        <begin position="1"/>
        <end position="191"/>
    </location>
</feature>
<protein>
    <submittedName>
        <fullName evidence="2">Putative product</fullName>
    </submittedName>
</protein>
<sequence length="623" mass="73289">MYRNRSRSRLDDNKSPAKHDDRSSFRRFDAPVRRYKDSSDRLSKSPRNEPKKYSSSYYDRISTSRFSPESYRTKSPLRRKRSRDIFFRSRRSTSKELRRLARRSKSRENKLNRNRSRTRSRSRFRSRSRSRSRYADRNRRRKSSYERNSKGHYSKRSINSFSISPDADRYKNRHPPNGKSFSNNRDNSSRKPLFLPLEFSESVQQQSTYNYDQNQYKPENNYMQQNFPFTGVPYPGQPYPNNPLPNMSFPYVDQSAQNQNYNPNANPNYIPNMNLNFNPCPNITVPVASQSTSYFPSLPSSSDVKNNENRKKVQEESKRSEVEQEVKKLFAEKKISLSEFLTMSAKRLDPTKGSDSVESKVKILSRCNEALAYLKDLEEFPKQFIYNEKRYADFQRVFNPALKYCSPLRKTKVVRFRFTTAFDQTVKNKSQRIRCYIKALNIKFDHFKNYCTTTPLKEDNPTPEKALSTSTRLPGKYHKFIQTEPTECNACKERSGIKTKDVECQVNFEDFAEFCSSLFERMERERFLANSQQVQTFNNPMLINDTRFTDVASSSADQMFSMRTNASEGNVDNMNCMDFTNDEVDLRKAFAFTNAATSPNKKRKRKRGPKKRAWMRNATCNSK</sequence>
<reference evidence="2" key="1">
    <citation type="submission" date="2020-03" db="EMBL/GenBank/DDBJ databases">
        <title>Transcriptomic Profiling of the Digestive Tract of the Rat Flea, Xenopsylla cheopis, Following Blood Feeding and Infection with Yersinia pestis.</title>
        <authorList>
            <person name="Bland D.M."/>
            <person name="Martens C.A."/>
            <person name="Virtaneva K."/>
            <person name="Kanakabandi K."/>
            <person name="Long D."/>
            <person name="Rosenke R."/>
            <person name="Saturday G.A."/>
            <person name="Hoyt F.H."/>
            <person name="Bruno D.P."/>
            <person name="Ribeiro J.M.C."/>
            <person name="Hinnebusch J."/>
        </authorList>
    </citation>
    <scope>NUCLEOTIDE SEQUENCE</scope>
</reference>
<feature type="compositionally biased region" description="Basic and acidic residues" evidence="1">
    <location>
        <begin position="305"/>
        <end position="321"/>
    </location>
</feature>
<name>A0A6M2DE46_XENCH</name>
<feature type="region of interest" description="Disordered" evidence="1">
    <location>
        <begin position="294"/>
        <end position="321"/>
    </location>
</feature>
<feature type="compositionally biased region" description="Basic and acidic residues" evidence="1">
    <location>
        <begin position="83"/>
        <end position="99"/>
    </location>
</feature>
<feature type="region of interest" description="Disordered" evidence="1">
    <location>
        <begin position="597"/>
        <end position="623"/>
    </location>
</feature>
<evidence type="ECO:0000256" key="1">
    <source>
        <dbReference type="SAM" id="MobiDB-lite"/>
    </source>
</evidence>
<feature type="compositionally biased region" description="Polar residues" evidence="1">
    <location>
        <begin position="53"/>
        <end position="67"/>
    </location>
</feature>
<dbReference type="EMBL" id="GIIL01000690">
    <property type="protein sequence ID" value="NOV44416.1"/>
    <property type="molecule type" value="Transcribed_RNA"/>
</dbReference>
<accession>A0A6M2DE46</accession>
<feature type="compositionally biased region" description="Basic and acidic residues" evidence="1">
    <location>
        <begin position="133"/>
        <end position="149"/>
    </location>
</feature>
<proteinExistence type="predicted"/>
<organism evidence="2">
    <name type="scientific">Xenopsylla cheopis</name>
    <name type="common">Oriental rat flea</name>
    <name type="synonym">Pulex cheopis</name>
    <dbReference type="NCBI Taxonomy" id="163159"/>
    <lineage>
        <taxon>Eukaryota</taxon>
        <taxon>Metazoa</taxon>
        <taxon>Ecdysozoa</taxon>
        <taxon>Arthropoda</taxon>
        <taxon>Hexapoda</taxon>
        <taxon>Insecta</taxon>
        <taxon>Pterygota</taxon>
        <taxon>Neoptera</taxon>
        <taxon>Endopterygota</taxon>
        <taxon>Siphonaptera</taxon>
        <taxon>Pulicidae</taxon>
        <taxon>Xenopsyllinae</taxon>
        <taxon>Xenopsylla</taxon>
    </lineage>
</organism>
<feature type="compositionally biased region" description="Basic residues" evidence="1">
    <location>
        <begin position="600"/>
        <end position="614"/>
    </location>
</feature>
<dbReference type="AlphaFoldDB" id="A0A6M2DE46"/>
<evidence type="ECO:0000313" key="2">
    <source>
        <dbReference type="EMBL" id="NOV44416.1"/>
    </source>
</evidence>